<evidence type="ECO:0008006" key="4">
    <source>
        <dbReference type="Google" id="ProtNLM"/>
    </source>
</evidence>
<keyword evidence="1" id="KW-1133">Transmembrane helix</keyword>
<protein>
    <recommendedName>
        <fullName evidence="4">DUF2798 domain-containing protein</fullName>
    </recommendedName>
</protein>
<dbReference type="RefSeq" id="WP_216243541.1">
    <property type="nucleotide sequence ID" value="NZ_JABACJ020000016.1"/>
</dbReference>
<sequence length="64" mass="6969">MKRSYQVLISIIAIVSSILSASIGFGYVGGSSQSFLVKFLCDFAFIITPISTIWLVIALIRKGK</sequence>
<feature type="transmembrane region" description="Helical" evidence="1">
    <location>
        <begin position="7"/>
        <end position="29"/>
    </location>
</feature>
<evidence type="ECO:0000313" key="3">
    <source>
        <dbReference type="Proteomes" id="UP000723714"/>
    </source>
</evidence>
<reference evidence="2 3" key="1">
    <citation type="submission" date="2021-06" db="EMBL/GenBank/DDBJ databases">
        <title>Faecalicatena sp. nov. isolated from porcine feces.</title>
        <authorList>
            <person name="Oh B.S."/>
            <person name="Lee J.H."/>
        </authorList>
    </citation>
    <scope>NUCLEOTIDE SEQUENCE [LARGE SCALE GENOMIC DNA]</scope>
    <source>
        <strain evidence="2 3">AGMB00832</strain>
    </source>
</reference>
<keyword evidence="3" id="KW-1185">Reference proteome</keyword>
<evidence type="ECO:0000313" key="2">
    <source>
        <dbReference type="EMBL" id="MBU3877224.1"/>
    </source>
</evidence>
<organism evidence="2 3">
    <name type="scientific">Faecalicatena faecalis</name>
    <dbReference type="NCBI Taxonomy" id="2726362"/>
    <lineage>
        <taxon>Bacteria</taxon>
        <taxon>Bacillati</taxon>
        <taxon>Bacillota</taxon>
        <taxon>Clostridia</taxon>
        <taxon>Lachnospirales</taxon>
        <taxon>Lachnospiraceae</taxon>
        <taxon>Faecalicatena</taxon>
    </lineage>
</organism>
<accession>A0ABS6D6K0</accession>
<gene>
    <name evidence="2" type="ORF">HGO97_015570</name>
</gene>
<keyword evidence="1" id="KW-0472">Membrane</keyword>
<dbReference type="Proteomes" id="UP000723714">
    <property type="component" value="Unassembled WGS sequence"/>
</dbReference>
<keyword evidence="1" id="KW-0812">Transmembrane</keyword>
<evidence type="ECO:0000256" key="1">
    <source>
        <dbReference type="SAM" id="Phobius"/>
    </source>
</evidence>
<comment type="caution">
    <text evidence="2">The sequence shown here is derived from an EMBL/GenBank/DDBJ whole genome shotgun (WGS) entry which is preliminary data.</text>
</comment>
<feature type="transmembrane region" description="Helical" evidence="1">
    <location>
        <begin position="35"/>
        <end position="60"/>
    </location>
</feature>
<dbReference type="EMBL" id="JABACJ020000016">
    <property type="protein sequence ID" value="MBU3877224.1"/>
    <property type="molecule type" value="Genomic_DNA"/>
</dbReference>
<proteinExistence type="predicted"/>
<name>A0ABS6D6K0_9FIRM</name>